<dbReference type="EMBL" id="OUUZ01000001">
    <property type="protein sequence ID" value="SPQ18549.1"/>
    <property type="molecule type" value="Genomic_DNA"/>
</dbReference>
<evidence type="ECO:0000313" key="2">
    <source>
        <dbReference type="EMBL" id="SPQ18549.1"/>
    </source>
</evidence>
<dbReference type="Proteomes" id="UP000289323">
    <property type="component" value="Unassembled WGS sequence"/>
</dbReference>
<organism evidence="2 3">
    <name type="scientific">Thermothielavioides terrestris</name>
    <dbReference type="NCBI Taxonomy" id="2587410"/>
    <lineage>
        <taxon>Eukaryota</taxon>
        <taxon>Fungi</taxon>
        <taxon>Dikarya</taxon>
        <taxon>Ascomycota</taxon>
        <taxon>Pezizomycotina</taxon>
        <taxon>Sordariomycetes</taxon>
        <taxon>Sordariomycetidae</taxon>
        <taxon>Sordariales</taxon>
        <taxon>Chaetomiaceae</taxon>
        <taxon>Thermothielavioides</taxon>
    </lineage>
</organism>
<dbReference type="AlphaFoldDB" id="A0A446B7U7"/>
<sequence length="242" mass="27088">MQLNVSPESAAALKADRTIRCLLDVKYQPATASRHSSVAIAYAKDLVAEFTTAILAQLGGRQPAAAAVEAAPPSSNNADQPTANTTQLNAVQLRRSRMLVCFDLFLADCGPETRKQVDASTERPIHAVFLKPQDDRYQVNRNPALDRRVAREYARLWTVDRGPRPFFTDDLNPPFYDDGFRIEDNLDELYPGWRSREGAVRMGVPEPERRRPAHWDAESDDAESDDAESDEVKSDKEEEGDQ</sequence>
<accession>A0A446B7U7</accession>
<feature type="compositionally biased region" description="Basic and acidic residues" evidence="1">
    <location>
        <begin position="206"/>
        <end position="217"/>
    </location>
</feature>
<reference evidence="2 3" key="1">
    <citation type="submission" date="2018-04" db="EMBL/GenBank/DDBJ databases">
        <authorList>
            <person name="Huttner S."/>
            <person name="Dainat J."/>
        </authorList>
    </citation>
    <scope>NUCLEOTIDE SEQUENCE [LARGE SCALE GENOMIC DNA]</scope>
</reference>
<feature type="compositionally biased region" description="Acidic residues" evidence="1">
    <location>
        <begin position="218"/>
        <end position="229"/>
    </location>
</feature>
<feature type="region of interest" description="Disordered" evidence="1">
    <location>
        <begin position="199"/>
        <end position="242"/>
    </location>
</feature>
<evidence type="ECO:0000313" key="3">
    <source>
        <dbReference type="Proteomes" id="UP000289323"/>
    </source>
</evidence>
<proteinExistence type="predicted"/>
<name>A0A446B7U7_9PEZI</name>
<gene>
    <name evidence="2" type="ORF">TT172_LOCUS968</name>
</gene>
<evidence type="ECO:0000256" key="1">
    <source>
        <dbReference type="SAM" id="MobiDB-lite"/>
    </source>
</evidence>
<protein>
    <submittedName>
        <fullName evidence="2">E49799f5-4c27-45ea-b0b4-4931ff09eace</fullName>
    </submittedName>
</protein>